<proteinExistence type="predicted"/>
<protein>
    <submittedName>
        <fullName evidence="4">Nuclear pore complex assembly-domain-containing protein</fullName>
    </submittedName>
</protein>
<evidence type="ECO:0000313" key="5">
    <source>
        <dbReference type="Proteomes" id="UP000070501"/>
    </source>
</evidence>
<evidence type="ECO:0000256" key="1">
    <source>
        <dbReference type="ARBA" id="ARBA00004123"/>
    </source>
</evidence>
<feature type="domain" description="ELYS-like" evidence="3">
    <location>
        <begin position="38"/>
        <end position="264"/>
    </location>
</feature>
<dbReference type="EMBL" id="KQ964253">
    <property type="protein sequence ID" value="KXJ89998.1"/>
    <property type="molecule type" value="Genomic_DNA"/>
</dbReference>
<gene>
    <name evidence="4" type="ORF">Micbo1qcDRAFT_164490</name>
</gene>
<keyword evidence="5" id="KW-1185">Reference proteome</keyword>
<dbReference type="GO" id="GO:0005634">
    <property type="term" value="C:nucleus"/>
    <property type="evidence" value="ECO:0007669"/>
    <property type="project" value="UniProtKB-SubCell"/>
</dbReference>
<dbReference type="InParanoid" id="A0A136IYM5"/>
<name>A0A136IYM5_9PEZI</name>
<organism evidence="4 5">
    <name type="scientific">Microdochium bolleyi</name>
    <dbReference type="NCBI Taxonomy" id="196109"/>
    <lineage>
        <taxon>Eukaryota</taxon>
        <taxon>Fungi</taxon>
        <taxon>Dikarya</taxon>
        <taxon>Ascomycota</taxon>
        <taxon>Pezizomycotina</taxon>
        <taxon>Sordariomycetes</taxon>
        <taxon>Xylariomycetidae</taxon>
        <taxon>Xylariales</taxon>
        <taxon>Microdochiaceae</taxon>
        <taxon>Microdochium</taxon>
    </lineage>
</organism>
<reference evidence="5" key="1">
    <citation type="submission" date="2016-02" db="EMBL/GenBank/DDBJ databases">
        <title>Draft genome sequence of Microdochium bolleyi, a fungal endophyte of beachgrass.</title>
        <authorList>
            <consortium name="DOE Joint Genome Institute"/>
            <person name="David A.S."/>
            <person name="May G."/>
            <person name="Haridas S."/>
            <person name="Lim J."/>
            <person name="Wang M."/>
            <person name="Labutti K."/>
            <person name="Lipzen A."/>
            <person name="Barry K."/>
            <person name="Grigoriev I.V."/>
        </authorList>
    </citation>
    <scope>NUCLEOTIDE SEQUENCE [LARGE SCALE GENOMIC DNA]</scope>
    <source>
        <strain evidence="5">J235TASD1</strain>
    </source>
</reference>
<dbReference type="AlphaFoldDB" id="A0A136IYM5"/>
<evidence type="ECO:0000313" key="4">
    <source>
        <dbReference type="EMBL" id="KXJ89998.1"/>
    </source>
</evidence>
<dbReference type="Proteomes" id="UP000070501">
    <property type="component" value="Unassembled WGS sequence"/>
</dbReference>
<evidence type="ECO:0000256" key="2">
    <source>
        <dbReference type="ARBA" id="ARBA00023242"/>
    </source>
</evidence>
<dbReference type="STRING" id="196109.A0A136IYM5"/>
<dbReference type="OrthoDB" id="20729at2759"/>
<sequence>MLDFGNFDLVFGDLSPFPFTRQWAQQVDKKRKEYDGLLFLDRVLGALNMSKASKYYPPKSDKDLRQLHHAVCNAPNVAVHHKLSILYYILLDVDHRLEEQSPGSTSTRADVFAADAAVPQKYSIFMEGLWHMDDTNFDLALEHLTHPSLVPDFADEIVTALAHIGSSKGGDYSPVLAYYYTVQPVLKTSAAAELLFDAIAQSSVSEALRYSRVRPQFVREQLFRRLVMSVVETAPGDEAAERAFELTSAGLDTQEEDWFRDALLGLDGKKVRVAKDTLLMRRIARGDAGPVSEKGAWSSVLEGFKKGSGNRGMQA</sequence>
<keyword evidence="2" id="KW-0539">Nucleus</keyword>
<dbReference type="InterPro" id="IPR025151">
    <property type="entry name" value="ELYS_dom"/>
</dbReference>
<comment type="subcellular location">
    <subcellularLocation>
        <location evidence="1">Nucleus</location>
    </subcellularLocation>
</comment>
<accession>A0A136IYM5</accession>
<evidence type="ECO:0000259" key="3">
    <source>
        <dbReference type="Pfam" id="PF13934"/>
    </source>
</evidence>
<dbReference type="Pfam" id="PF13934">
    <property type="entry name" value="ELYS"/>
    <property type="match status" value="1"/>
</dbReference>